<sequence>MTLEYTGTATATNSMDRVLEALERGGWKPRRNGSQHMALCPVHGDAMPSLSIRYDRAGGKVMMHCFGCGDAFDLRDVCGAIGLTVSDLFDAPLPADRRTSQRTPRAKRPSLPPRLTQDELAPKTPDLTGATWRQVKVYEYVDDNGVVLQRVHREETTLDGQRHKRFTQSYRGANGRWVKRKPEGFAPLLYNLAAIRAAVAAGGDVWLLEGEKDADSAIAEGLAATTNAGGATAFPAELLEHFRGASVNLVVDNDPAGAQRAAGVGAQLAELGIPARIFLPNLDDRKSDFTDHMDAGGTVATLVEITVDDARAIVAAAEADKLVHGRTGVAVCLKEATAQLEQSQQDRATSEQHAEAWARESLNRLERIKAIDPVLTPEQLGDRGRTALQEYAAAVAEGARISRDTYIVAGLDVPQAVASSIVAIRPDVEEQPPAETVEITPAAPRTQTGSGGGNGGVFFGNDNPEDQPEKRPFIQGNHYDVVEGQTVLIKHTPGDEDDKYFRVMRGWAEVQTVAIEDDGTDNEIARPPHLYVIKFSRWVPNDRGYPTRDPDTGQFKTESVTLKYTEDQIRDGSWSKAMPWPGFLESNSRRGADQAWDAMNAIKPPRNNSIVHTTVGWRTAETGDYFVHAAGAIAKGGAVDVDVDVAKTSDIYAMPAPTTDRDALRQAWIDGTVALRESELPARVIAPLLGHSWTAPVLPGPILLHLVGGFASYKTSHSRLAVQYFAPNLTHNTKGLISGAAGGSTAIGLQRTLSAISNVPVIVDDFAPDGNASDAIRRISTLGRTVFNGIGRIRGKQRGGAEADRPILASIITSGELSAQGSADSRIVNLPLDPATLKNGGEIFGRLESRRARHARALIGSSLVQWTAARRQQLVDDFTEAEEDSEHRLCTQAYWRKTIPSQNGHAGLHDRLVQSAVVLDRGIVIMLMMLRDLDVITAEEAKDFYAWARAGIAEAISLQDSSASDPAEQLMEYLREAIANGNAHLAGMDGAVPEDASSLGWTDHSTGMHPQWRPNGQRVGIIRDQRLYLFPTTAVAVARQMSQRADEAFSDTKTSLSSSMLSHGWLLVDGAGKRSVVRRTGRSMQHRVWDIPLSALTGSNPDEPSGGPTSGDGGAGPDDSPVDFPALFDASTVDEAPTPTQPAEQTPQSAPPAPAEPEPEPEPEQPAAADSPVPTAPARPSTTTSAEDFRAPLGVLHTDGLWLSTGELITIRGQLEHAGQLAQLATDLNLGTRINQGTNGARKTERGQIYLTMEAALALGLPLDTLPESTDSDYGKLLREATKGHPFITLATEAGFSLSGDGSMTGSIDVWREDNRGIGAHIALLPAQDFRFISTILDGDPDPATIARRLGKFTAALKFPYRSSAGTTGTKLMRALLPRDKHDEIYYPQDRPAPVKDQMMAEGDFNWQRKLFGDEIEQKWAHGFDRGGSYLAAASTEVGVGAPTHYDGPLQFTKATNKPGYWLITAPEPGSWLMPDIFAAQGIVREGFAGSQIWVSTPTLELASEIGLELEIHEAWLWDRKAKVFEAWYKRIRDARTTLDTTDVDDQAARDLLKIVYAAAIGMLDYRGDHDTLAVWAPHRHDMIVAKSRANIIRRVLANAERTGRWPVAIEKDTVVYTSDHIDPLEAWPGDPSWFGRGLGQYKYEGSDPLAHHAEFLNADLMALSKGAQARQMKAMFEGLTGQKIPDYTAEHPDTRAMLRFLFPGKSDRFPIATGLAAKKLGVSQGTVQRWIRGAQNPRAAITKEITKRVRQSVTTQRGRGQLAKRVQAQLPTRQRTIRINALQGPSSDPNDKKYVAERFSNLDMSPFEQQQLYDAWVQGGDAGATDYLTGIYDTRYVDGWQFHGIKGVERDRTDDQREDQPMAATMPELVDYAYIAEKLNVSQQTVRVYATGTKQRKEGFPKSALPEGARSPLFHKKDADAFIKRRLEETAGNTEQEEAAKQAYAELGREINLRSREQLQSALFDELGLPKTENLSVSTPALKKLYDETGSAFVGHVLRFRGKLVMDVSSTYTDPAPLWFTPESANVEALEKAWGARKLGQVMGAALGSFNRLGHVDAGTASETFGVSEGTIRRWIRDGVPPRRIGHVISLVRPPQGAFEQERKDLVYARSAVTKISSDPKNAVALWGYKGYLEQWDLAVIKIKDMPVLTVRMARTDRDRAADKRLTAGGKLVEISTFPSYWAAVVARSELLEDVYPYRVQLRNTKLASGAGKAFLDEAPRKPLRSYRKQARTTVRKTTAAEARG</sequence>
<organism evidence="3 4">
    <name type="scientific">Acrobeloides nanus</name>
    <dbReference type="NCBI Taxonomy" id="290746"/>
    <lineage>
        <taxon>Eukaryota</taxon>
        <taxon>Metazoa</taxon>
        <taxon>Ecdysozoa</taxon>
        <taxon>Nematoda</taxon>
        <taxon>Chromadorea</taxon>
        <taxon>Rhabditida</taxon>
        <taxon>Tylenchina</taxon>
        <taxon>Cephalobomorpha</taxon>
        <taxon>Cephaloboidea</taxon>
        <taxon>Cephalobidae</taxon>
        <taxon>Acrobeloides</taxon>
    </lineage>
</organism>
<evidence type="ECO:0000256" key="1">
    <source>
        <dbReference type="SAM" id="MobiDB-lite"/>
    </source>
</evidence>
<dbReference type="InterPro" id="IPR043502">
    <property type="entry name" value="DNA/RNA_pol_sf"/>
</dbReference>
<feature type="compositionally biased region" description="Low complexity" evidence="1">
    <location>
        <begin position="1135"/>
        <end position="1148"/>
    </location>
</feature>
<feature type="region of interest" description="Disordered" evidence="1">
    <location>
        <begin position="1088"/>
        <end position="1191"/>
    </location>
</feature>
<proteinExistence type="predicted"/>
<dbReference type="InterPro" id="IPR002694">
    <property type="entry name" value="Znf_CHC2"/>
</dbReference>
<dbReference type="WBParaSite" id="ACRNAN_scaffold153.g24982.t1">
    <property type="protein sequence ID" value="ACRNAN_scaffold153.g24982.t1"/>
    <property type="gene ID" value="ACRNAN_scaffold153.g24982"/>
</dbReference>
<dbReference type="SUPFAM" id="SSF56672">
    <property type="entry name" value="DNA/RNA polymerases"/>
    <property type="match status" value="1"/>
</dbReference>
<dbReference type="Gene3D" id="3.40.1360.10">
    <property type="match status" value="1"/>
</dbReference>
<dbReference type="GO" id="GO:0008270">
    <property type="term" value="F:zinc ion binding"/>
    <property type="evidence" value="ECO:0007669"/>
    <property type="project" value="InterPro"/>
</dbReference>
<feature type="compositionally biased region" description="Low complexity" evidence="1">
    <location>
        <begin position="1165"/>
        <end position="1186"/>
    </location>
</feature>
<dbReference type="GO" id="GO:0006260">
    <property type="term" value="P:DNA replication"/>
    <property type="evidence" value="ECO:0007669"/>
    <property type="project" value="InterPro"/>
</dbReference>
<dbReference type="SUPFAM" id="SSF57783">
    <property type="entry name" value="Zinc beta-ribbon"/>
    <property type="match status" value="1"/>
</dbReference>
<feature type="domain" description="Zinc finger CHC2-type" evidence="2">
    <location>
        <begin position="30"/>
        <end position="71"/>
    </location>
</feature>
<dbReference type="Gene3D" id="1.20.1060.10">
    <property type="entry name" value="Taq DNA Polymerase, Chain T, domain 4"/>
    <property type="match status" value="1"/>
</dbReference>
<dbReference type="InterPro" id="IPR036977">
    <property type="entry name" value="DNA_primase_Znf_CHC2"/>
</dbReference>
<evidence type="ECO:0000313" key="3">
    <source>
        <dbReference type="Proteomes" id="UP000887540"/>
    </source>
</evidence>
<dbReference type="Proteomes" id="UP000887540">
    <property type="component" value="Unplaced"/>
</dbReference>
<evidence type="ECO:0000313" key="4">
    <source>
        <dbReference type="WBParaSite" id="ACRNAN_scaffold153.g24982.t1"/>
    </source>
</evidence>
<dbReference type="GO" id="GO:0003899">
    <property type="term" value="F:DNA-directed RNA polymerase activity"/>
    <property type="evidence" value="ECO:0007669"/>
    <property type="project" value="InterPro"/>
</dbReference>
<dbReference type="GO" id="GO:0003677">
    <property type="term" value="F:DNA binding"/>
    <property type="evidence" value="ECO:0007669"/>
    <property type="project" value="InterPro"/>
</dbReference>
<protein>
    <submittedName>
        <fullName evidence="4">Zinc finger CHC2-type domain-containing protein</fullName>
    </submittedName>
</protein>
<dbReference type="Gene3D" id="3.90.580.10">
    <property type="entry name" value="Zinc finger, CHC2-type domain"/>
    <property type="match status" value="1"/>
</dbReference>
<evidence type="ECO:0000259" key="2">
    <source>
        <dbReference type="Pfam" id="PF01807"/>
    </source>
</evidence>
<dbReference type="Pfam" id="PF01807">
    <property type="entry name" value="Zn_ribbon_DnaG"/>
    <property type="match status" value="1"/>
</dbReference>
<reference evidence="4" key="1">
    <citation type="submission" date="2022-11" db="UniProtKB">
        <authorList>
            <consortium name="WormBaseParasite"/>
        </authorList>
    </citation>
    <scope>IDENTIFICATION</scope>
</reference>
<dbReference type="CDD" id="cd01029">
    <property type="entry name" value="TOPRIM_primases"/>
    <property type="match status" value="1"/>
</dbReference>
<keyword evidence="3" id="KW-1185">Reference proteome</keyword>
<name>A0A914CWU9_9BILA</name>
<accession>A0A914CWU9</accession>
<feature type="region of interest" description="Disordered" evidence="1">
    <location>
        <begin position="94"/>
        <end position="126"/>
    </location>
</feature>
<dbReference type="InterPro" id="IPR034154">
    <property type="entry name" value="TOPRIM_DnaG/twinkle"/>
</dbReference>